<gene>
    <name evidence="10" type="primary">IR14</name>
</gene>
<feature type="transmembrane region" description="Helical" evidence="9">
    <location>
        <begin position="340"/>
        <end position="361"/>
    </location>
</feature>
<dbReference type="EMBL" id="KT279126">
    <property type="protein sequence ID" value="ALA15328.1"/>
    <property type="molecule type" value="mRNA"/>
</dbReference>
<evidence type="ECO:0000256" key="5">
    <source>
        <dbReference type="ARBA" id="ARBA00023136"/>
    </source>
</evidence>
<keyword evidence="6 10" id="KW-0675">Receptor</keyword>
<evidence type="ECO:0000313" key="10">
    <source>
        <dbReference type="EMBL" id="ALA15328.1"/>
    </source>
</evidence>
<dbReference type="PANTHER" id="PTHR42643">
    <property type="entry name" value="IONOTROPIC RECEPTOR 20A-RELATED"/>
    <property type="match status" value="1"/>
</dbReference>
<evidence type="ECO:0000256" key="6">
    <source>
        <dbReference type="ARBA" id="ARBA00023170"/>
    </source>
</evidence>
<dbReference type="AlphaFoldDB" id="A0A0K2D6E3"/>
<dbReference type="GO" id="GO:0005886">
    <property type="term" value="C:plasma membrane"/>
    <property type="evidence" value="ECO:0007669"/>
    <property type="project" value="UniProtKB-SubCell"/>
</dbReference>
<evidence type="ECO:0000256" key="4">
    <source>
        <dbReference type="ARBA" id="ARBA00022989"/>
    </source>
</evidence>
<sequence length="631" mass="71277">MRRGAININGDYTGKKVELAETSSKMGLDVLAFSDVRVRGEKEDEVGEYNVYLSGVKAGRAQWGVGFYIRKAIEPSIIAIRPFFTWQELLKTRQSEFMWLLLLRRDQSPSAVLQDIDIRFDTLFFVAVPTTESDVHIVEAYRVAKGYPLVMQTFCTWNTTYHPSCRTESTIARRGDLMGYKMKSGIVEHSPMVQEGLSNLMRPPRHELASRYQFKEMSGWGIRSRDGSWSGLIGRLVSGNLDVGVAYKLYIQTPSEQEFIWGHFLWPFDKWLWLCSFALVVTTWLVLRVQERFTRDDESEISARGTYNDFLQVLGIFLMQGVYGGRTAPRACVRASLCAASLLALLLYTAYCGALTASLASRRPRLPFRDMAGLLRDASYSLVTIADSSILNVLSAERQAEDEALRGGSDECGPQMEHRQPPVEREILNPVHSESSLRSHLMKDSNNPVDRKIYEKHIEGKHMPHTSEELFGWLCSSQKHAMLVSKTRYMHGTDFVQCPVTSVHETSGSQEGFVLTKKSPYREAINYHHDCHRDGEASGSDPPLSSKPMDPINPGNYATNQQLCLYPVCEGSSLHQFRQLPIGTEDVLRTQATSIIDADVSHDLQSTAPHNLDSRQQDRIHISDEAPRQTH</sequence>
<comment type="subcellular location">
    <subcellularLocation>
        <location evidence="1">Cell membrane</location>
        <topology evidence="1">Multi-pass membrane protein</topology>
    </subcellularLocation>
</comment>
<name>A0A0K2D6E3_LOCMI</name>
<feature type="region of interest" description="Disordered" evidence="8">
    <location>
        <begin position="600"/>
        <end position="631"/>
    </location>
</feature>
<keyword evidence="7" id="KW-0325">Glycoprotein</keyword>
<proteinExistence type="evidence at transcript level"/>
<evidence type="ECO:0000256" key="9">
    <source>
        <dbReference type="SAM" id="Phobius"/>
    </source>
</evidence>
<keyword evidence="5 9" id="KW-0472">Membrane</keyword>
<accession>A0A0K2D6E3</accession>
<feature type="compositionally biased region" description="Basic and acidic residues" evidence="8">
    <location>
        <begin position="612"/>
        <end position="631"/>
    </location>
</feature>
<dbReference type="PANTHER" id="PTHR42643:SF24">
    <property type="entry name" value="IONOTROPIC RECEPTOR 60A"/>
    <property type="match status" value="1"/>
</dbReference>
<evidence type="ECO:0000256" key="7">
    <source>
        <dbReference type="ARBA" id="ARBA00023180"/>
    </source>
</evidence>
<organism evidence="10">
    <name type="scientific">Locusta migratoria</name>
    <name type="common">Migratory locust</name>
    <dbReference type="NCBI Taxonomy" id="7004"/>
    <lineage>
        <taxon>Eukaryota</taxon>
        <taxon>Metazoa</taxon>
        <taxon>Ecdysozoa</taxon>
        <taxon>Arthropoda</taxon>
        <taxon>Hexapoda</taxon>
        <taxon>Insecta</taxon>
        <taxon>Pterygota</taxon>
        <taxon>Neoptera</taxon>
        <taxon>Polyneoptera</taxon>
        <taxon>Orthoptera</taxon>
        <taxon>Caelifera</taxon>
        <taxon>Acrididea</taxon>
        <taxon>Acridomorpha</taxon>
        <taxon>Acridoidea</taxon>
        <taxon>Acrididae</taxon>
        <taxon>Oedipodinae</taxon>
        <taxon>Locusta</taxon>
    </lineage>
</organism>
<reference evidence="10" key="2">
    <citation type="submission" date="2015-07" db="EMBL/GenBank/DDBJ databases">
        <authorList>
            <person name="Noorani M."/>
        </authorList>
    </citation>
    <scope>NUCLEOTIDE SEQUENCE</scope>
</reference>
<evidence type="ECO:0000256" key="3">
    <source>
        <dbReference type="ARBA" id="ARBA00022692"/>
    </source>
</evidence>
<keyword evidence="3 9" id="KW-0812">Transmembrane</keyword>
<keyword evidence="2" id="KW-1003">Cell membrane</keyword>
<dbReference type="Gene3D" id="1.10.287.70">
    <property type="match status" value="1"/>
</dbReference>
<keyword evidence="4 9" id="KW-1133">Transmembrane helix</keyword>
<evidence type="ECO:0000256" key="1">
    <source>
        <dbReference type="ARBA" id="ARBA00004651"/>
    </source>
</evidence>
<protein>
    <submittedName>
        <fullName evidence="10">Ionotropic receptor 14</fullName>
    </submittedName>
</protein>
<evidence type="ECO:0000256" key="2">
    <source>
        <dbReference type="ARBA" id="ARBA00022475"/>
    </source>
</evidence>
<feature type="region of interest" description="Disordered" evidence="8">
    <location>
        <begin position="531"/>
        <end position="550"/>
    </location>
</feature>
<dbReference type="InterPro" id="IPR052192">
    <property type="entry name" value="Insect_Ionotropic_Sensory_Rcpt"/>
</dbReference>
<evidence type="ECO:0000256" key="8">
    <source>
        <dbReference type="SAM" id="MobiDB-lite"/>
    </source>
</evidence>
<reference evidence="10" key="1">
    <citation type="journal article" date="2015" name="Cell. Mol. Life Sci.">
        <title>Identification and functional analysis of olfactory receptor family reveal unusual characteristics of the olfactory system in the migratory locust.</title>
        <authorList>
            <person name="Wang Z."/>
            <person name="Yang P."/>
            <person name="Chen D."/>
            <person name="Jiang F."/>
            <person name="Li Y."/>
            <person name="Wang X."/>
            <person name="Kang L."/>
        </authorList>
    </citation>
    <scope>NUCLEOTIDE SEQUENCE</scope>
</reference>
<feature type="transmembrane region" description="Helical" evidence="9">
    <location>
        <begin position="271"/>
        <end position="289"/>
    </location>
</feature>